<dbReference type="InterPro" id="IPR004838">
    <property type="entry name" value="NHTrfase_class1_PyrdxlP-BS"/>
</dbReference>
<evidence type="ECO:0000256" key="5">
    <source>
        <dbReference type="ARBA" id="ARBA00022898"/>
    </source>
</evidence>
<evidence type="ECO:0000313" key="9">
    <source>
        <dbReference type="Proteomes" id="UP000264062"/>
    </source>
</evidence>
<keyword evidence="4 6" id="KW-0808">Transferase</keyword>
<dbReference type="InterPro" id="IPR015424">
    <property type="entry name" value="PyrdxlP-dep_Trfase"/>
</dbReference>
<dbReference type="Gene3D" id="3.40.640.10">
    <property type="entry name" value="Type I PLP-dependent aspartate aminotransferase-like (Major domain)"/>
    <property type="match status" value="1"/>
</dbReference>
<dbReference type="NCBIfam" id="NF005744">
    <property type="entry name" value="PRK07568.1"/>
    <property type="match status" value="1"/>
</dbReference>
<dbReference type="GO" id="GO:0008483">
    <property type="term" value="F:transaminase activity"/>
    <property type="evidence" value="ECO:0007669"/>
    <property type="project" value="UniProtKB-KW"/>
</dbReference>
<dbReference type="Gene3D" id="3.90.1150.10">
    <property type="entry name" value="Aspartate Aminotransferase, domain 1"/>
    <property type="match status" value="1"/>
</dbReference>
<name>A0A350HAL1_UNCW3</name>
<dbReference type="EC" id="2.6.1.-" evidence="6"/>
<proteinExistence type="inferred from homology"/>
<dbReference type="InterPro" id="IPR050596">
    <property type="entry name" value="AspAT/PAT-like"/>
</dbReference>
<dbReference type="GO" id="GO:0006520">
    <property type="term" value="P:amino acid metabolic process"/>
    <property type="evidence" value="ECO:0007669"/>
    <property type="project" value="InterPro"/>
</dbReference>
<evidence type="ECO:0000256" key="4">
    <source>
        <dbReference type="ARBA" id="ARBA00022679"/>
    </source>
</evidence>
<evidence type="ECO:0000256" key="1">
    <source>
        <dbReference type="ARBA" id="ARBA00001933"/>
    </source>
</evidence>
<evidence type="ECO:0000313" key="8">
    <source>
        <dbReference type="EMBL" id="HAV92577.1"/>
    </source>
</evidence>
<feature type="domain" description="Aminotransferase class I/classII large" evidence="7">
    <location>
        <begin position="32"/>
        <end position="385"/>
    </location>
</feature>
<keyword evidence="3 6" id="KW-0032">Aminotransferase</keyword>
<evidence type="ECO:0000256" key="3">
    <source>
        <dbReference type="ARBA" id="ARBA00022576"/>
    </source>
</evidence>
<evidence type="ECO:0000256" key="6">
    <source>
        <dbReference type="RuleBase" id="RU000481"/>
    </source>
</evidence>
<reference evidence="8 9" key="1">
    <citation type="journal article" date="2018" name="Nat. Biotechnol.">
        <title>A standardized bacterial taxonomy based on genome phylogeny substantially revises the tree of life.</title>
        <authorList>
            <person name="Parks D.H."/>
            <person name="Chuvochina M."/>
            <person name="Waite D.W."/>
            <person name="Rinke C."/>
            <person name="Skarshewski A."/>
            <person name="Chaumeil P.A."/>
            <person name="Hugenholtz P."/>
        </authorList>
    </citation>
    <scope>NUCLEOTIDE SEQUENCE [LARGE SCALE GENOMIC DNA]</scope>
    <source>
        <strain evidence="8">UBA9956</strain>
    </source>
</reference>
<dbReference type="PANTHER" id="PTHR46383">
    <property type="entry name" value="ASPARTATE AMINOTRANSFERASE"/>
    <property type="match status" value="1"/>
</dbReference>
<dbReference type="PANTHER" id="PTHR46383:SF1">
    <property type="entry name" value="ASPARTATE AMINOTRANSFERASE"/>
    <property type="match status" value="1"/>
</dbReference>
<sequence length="399" mass="45013">MNISKRVDSMQESPIRKLLSYSDDAKSRGIKVYHLNIGQPDIPTPKSIYDAIKNYSEHVLAYGPSQGLKVARDTVAEYLNAMDYNVDSKDVFITTGGSEAIIFAMMVAADEGEEIIIPEPFYTNYNGFASMAGVKIVPLTTRVEDGFHLPDEKEFEKIITPKTRAILVCSPNNPTGTIFTRKEMETVVKLAKKHNLYILSDEVYREFVFDGKKHTSILEIEDAREISIMMDSISKRFSACGARIGYLVSKNPEIMKGVMKLGQARLCPPTIEQIGMIEGYRNMKLFMPDMIKEYQDRRNVVYESLKKMNGAFTRKPEGAFYVVVKLPIDDADNFAKWMLTDFQIDGKTVMVAPANGFYATEGMGRDEIRIAYVLNSSDLKDAVEILSKGVLEYNRRKNG</sequence>
<dbReference type="SUPFAM" id="SSF53383">
    <property type="entry name" value="PLP-dependent transferases"/>
    <property type="match status" value="1"/>
</dbReference>
<dbReference type="EMBL" id="DMZY01000155">
    <property type="protein sequence ID" value="HAV92577.1"/>
    <property type="molecule type" value="Genomic_DNA"/>
</dbReference>
<evidence type="ECO:0000256" key="2">
    <source>
        <dbReference type="ARBA" id="ARBA00007441"/>
    </source>
</evidence>
<dbReference type="InterPro" id="IPR015422">
    <property type="entry name" value="PyrdxlP-dep_Trfase_small"/>
</dbReference>
<dbReference type="AlphaFoldDB" id="A0A350HAL1"/>
<dbReference type="GO" id="GO:0030170">
    <property type="term" value="F:pyridoxal phosphate binding"/>
    <property type="evidence" value="ECO:0007669"/>
    <property type="project" value="InterPro"/>
</dbReference>
<dbReference type="PROSITE" id="PS00105">
    <property type="entry name" value="AA_TRANSFER_CLASS_1"/>
    <property type="match status" value="1"/>
</dbReference>
<organism evidence="8 9">
    <name type="scientific">candidate division WOR-3 bacterium</name>
    <dbReference type="NCBI Taxonomy" id="2052148"/>
    <lineage>
        <taxon>Bacteria</taxon>
        <taxon>Bacteria division WOR-3</taxon>
    </lineage>
</organism>
<protein>
    <recommendedName>
        <fullName evidence="6">Aminotransferase</fullName>
        <ecNumber evidence="6">2.6.1.-</ecNumber>
    </recommendedName>
</protein>
<dbReference type="InterPro" id="IPR015421">
    <property type="entry name" value="PyrdxlP-dep_Trfase_major"/>
</dbReference>
<evidence type="ECO:0000259" key="7">
    <source>
        <dbReference type="Pfam" id="PF00155"/>
    </source>
</evidence>
<accession>A0A350HAL1</accession>
<dbReference type="Pfam" id="PF00155">
    <property type="entry name" value="Aminotran_1_2"/>
    <property type="match status" value="1"/>
</dbReference>
<dbReference type="CDD" id="cd00609">
    <property type="entry name" value="AAT_like"/>
    <property type="match status" value="1"/>
</dbReference>
<keyword evidence="5" id="KW-0663">Pyridoxal phosphate</keyword>
<gene>
    <name evidence="8" type="ORF">DCW38_05280</name>
</gene>
<comment type="caution">
    <text evidence="8">The sequence shown here is derived from an EMBL/GenBank/DDBJ whole genome shotgun (WGS) entry which is preliminary data.</text>
</comment>
<dbReference type="Proteomes" id="UP000264062">
    <property type="component" value="Unassembled WGS sequence"/>
</dbReference>
<comment type="cofactor">
    <cofactor evidence="1 6">
        <name>pyridoxal 5'-phosphate</name>
        <dbReference type="ChEBI" id="CHEBI:597326"/>
    </cofactor>
</comment>
<dbReference type="InterPro" id="IPR004839">
    <property type="entry name" value="Aminotransferase_I/II_large"/>
</dbReference>
<comment type="similarity">
    <text evidence="2 6">Belongs to the class-I pyridoxal-phosphate-dependent aminotransferase family.</text>
</comment>